<evidence type="ECO:0000256" key="6">
    <source>
        <dbReference type="ARBA" id="ARBA00022692"/>
    </source>
</evidence>
<keyword evidence="6 9" id="KW-0812">Transmembrane</keyword>
<dbReference type="InterPro" id="IPR001173">
    <property type="entry name" value="Glyco_trans_2-like"/>
</dbReference>
<dbReference type="Pfam" id="PF00535">
    <property type="entry name" value="Glycos_transf_2"/>
    <property type="match status" value="1"/>
</dbReference>
<keyword evidence="12" id="KW-1185">Reference proteome</keyword>
<dbReference type="SUPFAM" id="SSF53448">
    <property type="entry name" value="Nucleotide-diphospho-sugar transferases"/>
    <property type="match status" value="1"/>
</dbReference>
<organism evidence="11 12">
    <name type="scientific">Candidatus Acidianus copahuensis</name>
    <dbReference type="NCBI Taxonomy" id="1160895"/>
    <lineage>
        <taxon>Archaea</taxon>
        <taxon>Thermoproteota</taxon>
        <taxon>Thermoprotei</taxon>
        <taxon>Sulfolobales</taxon>
        <taxon>Sulfolobaceae</taxon>
        <taxon>Acidianus</taxon>
    </lineage>
</organism>
<protein>
    <submittedName>
        <fullName evidence="11">Glycosyl transferase family 2</fullName>
    </submittedName>
</protein>
<evidence type="ECO:0000313" key="12">
    <source>
        <dbReference type="Proteomes" id="UP000024332"/>
    </source>
</evidence>
<dbReference type="AlphaFoldDB" id="A0A031LNI8"/>
<feature type="transmembrane region" description="Helical" evidence="9">
    <location>
        <begin position="6"/>
        <end position="25"/>
    </location>
</feature>
<dbReference type="Gene3D" id="3.90.550.10">
    <property type="entry name" value="Spore Coat Polysaccharide Biosynthesis Protein SpsA, Chain A"/>
    <property type="match status" value="1"/>
</dbReference>
<evidence type="ECO:0000256" key="4">
    <source>
        <dbReference type="ARBA" id="ARBA00022676"/>
    </source>
</evidence>
<keyword evidence="4" id="KW-0328">Glycosyltransferase</keyword>
<evidence type="ECO:0000256" key="5">
    <source>
        <dbReference type="ARBA" id="ARBA00022679"/>
    </source>
</evidence>
<comment type="caution">
    <text evidence="11">The sequence shown here is derived from an EMBL/GenBank/DDBJ whole genome shotgun (WGS) entry which is preliminary data.</text>
</comment>
<proteinExistence type="predicted"/>
<comment type="subcellular location">
    <subcellularLocation>
        <location evidence="1">Membrane</location>
        <topology evidence="1">Multi-pass membrane protein</topology>
    </subcellularLocation>
</comment>
<accession>A0A031LNI8</accession>
<dbReference type="GO" id="GO:0008120">
    <property type="term" value="F:ceramide glucosyltransferase activity"/>
    <property type="evidence" value="ECO:0007669"/>
    <property type="project" value="TreeGrafter"/>
</dbReference>
<dbReference type="GO" id="GO:0016020">
    <property type="term" value="C:membrane"/>
    <property type="evidence" value="ECO:0007669"/>
    <property type="project" value="UniProtKB-SubCell"/>
</dbReference>
<evidence type="ECO:0000256" key="2">
    <source>
        <dbReference type="ARBA" id="ARBA00004760"/>
    </source>
</evidence>
<dbReference type="GO" id="GO:0006679">
    <property type="term" value="P:glucosylceramide biosynthetic process"/>
    <property type="evidence" value="ECO:0007669"/>
    <property type="project" value="TreeGrafter"/>
</dbReference>
<dbReference type="PANTHER" id="PTHR12726">
    <property type="entry name" value="CERAMIDE GLUCOSYLTRANSFERASE"/>
    <property type="match status" value="1"/>
</dbReference>
<keyword evidence="7 9" id="KW-1133">Transmembrane helix</keyword>
<dbReference type="PANTHER" id="PTHR12726:SF0">
    <property type="entry name" value="CERAMIDE GLUCOSYLTRANSFERASE"/>
    <property type="match status" value="1"/>
</dbReference>
<evidence type="ECO:0000256" key="1">
    <source>
        <dbReference type="ARBA" id="ARBA00004141"/>
    </source>
</evidence>
<gene>
    <name evidence="11" type="ORF">CM19_07250</name>
</gene>
<evidence type="ECO:0000256" key="3">
    <source>
        <dbReference type="ARBA" id="ARBA00004991"/>
    </source>
</evidence>
<dbReference type="OrthoDB" id="27596at2157"/>
<reference evidence="11 12" key="1">
    <citation type="submission" date="2014-03" db="EMBL/GenBank/DDBJ databases">
        <title>Draft genome sequence of the novel thermoacidophilic archaea Acidianus copahuensis ALE1 strain, isolated from Copahue volcanic area in Neuquen Argentina.</title>
        <authorList>
            <person name="Urbieta M.S."/>
            <person name="Rascovan N."/>
            <person name="Castro C."/>
            <person name="Revale S."/>
            <person name="Giaveno M.A."/>
            <person name="Vazquez M.P."/>
            <person name="Donati E.R."/>
        </authorList>
    </citation>
    <scope>NUCLEOTIDE SEQUENCE [LARGE SCALE GENOMIC DNA]</scope>
    <source>
        <strain evidence="11 12">ALE1</strain>
    </source>
</reference>
<name>A0A031LNI8_9CREN</name>
<dbReference type="InterPro" id="IPR029044">
    <property type="entry name" value="Nucleotide-diphossugar_trans"/>
</dbReference>
<evidence type="ECO:0000256" key="9">
    <source>
        <dbReference type="SAM" id="Phobius"/>
    </source>
</evidence>
<dbReference type="RefSeq" id="WP_048099705.1">
    <property type="nucleotide sequence ID" value="NZ_JFZT01000043.1"/>
</dbReference>
<evidence type="ECO:0000313" key="11">
    <source>
        <dbReference type="EMBL" id="EZQ06571.1"/>
    </source>
</evidence>
<evidence type="ECO:0000256" key="8">
    <source>
        <dbReference type="ARBA" id="ARBA00023136"/>
    </source>
</evidence>
<feature type="transmembrane region" description="Helical" evidence="9">
    <location>
        <begin position="269"/>
        <end position="297"/>
    </location>
</feature>
<feature type="domain" description="Glycosyltransferase 2-like" evidence="10">
    <location>
        <begin position="43"/>
        <end position="204"/>
    </location>
</feature>
<dbReference type="CDD" id="cd00761">
    <property type="entry name" value="Glyco_tranf_GTA_type"/>
    <property type="match status" value="1"/>
</dbReference>
<feature type="transmembrane region" description="Helical" evidence="9">
    <location>
        <begin position="317"/>
        <end position="336"/>
    </location>
</feature>
<dbReference type="Proteomes" id="UP000024332">
    <property type="component" value="Unassembled WGS sequence"/>
</dbReference>
<evidence type="ECO:0000256" key="7">
    <source>
        <dbReference type="ARBA" id="ARBA00022989"/>
    </source>
</evidence>
<dbReference type="InterPro" id="IPR025993">
    <property type="entry name" value="Ceramide_glucosylTrfase"/>
</dbReference>
<keyword evidence="5 11" id="KW-0808">Transferase</keyword>
<sequence length="355" mass="40739">MEYLVLLALDIFSILFSLGIIYQIIRENKEFFGHKGSLSDFVSIIIPVRGLDPGFEENVKSLLGQNYDNYELIYVLDRDDPKAKELEDILSRYRITIVYSDYHCTTCSGKIRAQLSGLMKSKGKVVVFGDSDTFYPNYWLNRIVSPLENYMATTTFSFASPISLSLKNLFRAGFWTLGFESQALNGTFLWGGSMAMKREFFDDYVIDQLSSEWCDDCTLTRIVKERKGKIGFIGEAIPLNIYNENSLIKWMQRQVLTVKIYSYRGAKAFLVIGSLMSILLLGFVLTVNLVLLTPFVLWVIKNLLRGRSLGYKSLIPSLMSVPALFLAWFVLIYTWNKSEVIWRDKKYILQSKGVK</sequence>
<evidence type="ECO:0000259" key="10">
    <source>
        <dbReference type="Pfam" id="PF00535"/>
    </source>
</evidence>
<keyword evidence="8 9" id="KW-0472">Membrane</keyword>
<comment type="pathway">
    <text evidence="2">Lipid metabolism; sphingolipid metabolism.</text>
</comment>
<comment type="pathway">
    <text evidence="3">Sphingolipid metabolism.</text>
</comment>
<dbReference type="EMBL" id="JFZT01000043">
    <property type="protein sequence ID" value="EZQ06571.1"/>
    <property type="molecule type" value="Genomic_DNA"/>
</dbReference>
<dbReference type="STRING" id="1160895.CM19_07250"/>